<dbReference type="STRING" id="78915.A0A4P9XW61"/>
<evidence type="ECO:0000256" key="3">
    <source>
        <dbReference type="ARBA" id="ARBA00022946"/>
    </source>
</evidence>
<keyword evidence="5" id="KW-0496">Mitochondrion</keyword>
<protein>
    <recommendedName>
        <fullName evidence="7">Large ribosomal subunit protein mL46</fullName>
    </recommendedName>
</protein>
<dbReference type="EMBL" id="KZ992498">
    <property type="protein sequence ID" value="RKP09650.1"/>
    <property type="molecule type" value="Genomic_DNA"/>
</dbReference>
<evidence type="ECO:0000259" key="8">
    <source>
        <dbReference type="PROSITE" id="PS51462"/>
    </source>
</evidence>
<keyword evidence="3" id="KW-0809">Transit peptide</keyword>
<dbReference type="PANTHER" id="PTHR13124:SF12">
    <property type="entry name" value="LARGE RIBOSOMAL SUBUNIT PROTEIN ML46"/>
    <property type="match status" value="1"/>
</dbReference>
<dbReference type="GO" id="GO:0016787">
    <property type="term" value="F:hydrolase activity"/>
    <property type="evidence" value="ECO:0007669"/>
    <property type="project" value="UniProtKB-KW"/>
</dbReference>
<evidence type="ECO:0000313" key="9">
    <source>
        <dbReference type="EMBL" id="RKP09650.1"/>
    </source>
</evidence>
<proteinExistence type="inferred from homology"/>
<feature type="domain" description="Nudix hydrolase" evidence="8">
    <location>
        <begin position="95"/>
        <end position="245"/>
    </location>
</feature>
<keyword evidence="6" id="KW-0687">Ribonucleoprotein</keyword>
<keyword evidence="10" id="KW-1185">Reference proteome</keyword>
<keyword evidence="9" id="KW-0378">Hydrolase</keyword>
<dbReference type="AlphaFoldDB" id="A0A4P9XW61"/>
<accession>A0A4P9XW61</accession>
<dbReference type="CDD" id="cd04661">
    <property type="entry name" value="NUDIX_MRP_L46"/>
    <property type="match status" value="1"/>
</dbReference>
<sequence length="246" mass="27892">MTARALSTAVELKTPRIVASAIVSRLPQITREPTSFEHAYHQYREAQASAKAAPVPVDFYFKKGSEAERTWQQRERGELSEAAWAQLRAAGDGQPLELAGRVSKADQEGDRRSLDRALQRTLYLVVKRPRDRYQWQFPQGGVEAEEALHDAGRRELAEECGPDMDIWFVGRRPVGFTQYAYPTEHTKKFPEHDGAKVFFLRAHIFAGQAKVDGKETVDFAWLTKEELSEVLEPDYFNAVADILPTN</sequence>
<evidence type="ECO:0000313" key="10">
    <source>
        <dbReference type="Proteomes" id="UP000271241"/>
    </source>
</evidence>
<dbReference type="Pfam" id="PF11788">
    <property type="entry name" value="MRP-L46"/>
    <property type="match status" value="1"/>
</dbReference>
<dbReference type="FunFam" id="3.90.79.10:FF:000018">
    <property type="entry name" value="39S ribosomal protein L46, mitochondrial"/>
    <property type="match status" value="1"/>
</dbReference>
<dbReference type="GO" id="GO:0003735">
    <property type="term" value="F:structural constituent of ribosome"/>
    <property type="evidence" value="ECO:0007669"/>
    <property type="project" value="InterPro"/>
</dbReference>
<dbReference type="InterPro" id="IPR040008">
    <property type="entry name" value="Ribosomal_mL46"/>
</dbReference>
<dbReference type="InterPro" id="IPR000086">
    <property type="entry name" value="NUDIX_hydrolase_dom"/>
</dbReference>
<dbReference type="InterPro" id="IPR033650">
    <property type="entry name" value="Ribosomal_mL46_NUDIX"/>
</dbReference>
<dbReference type="PROSITE" id="PS51462">
    <property type="entry name" value="NUDIX"/>
    <property type="match status" value="1"/>
</dbReference>
<comment type="similarity">
    <text evidence="2">Belongs to the mitochondrion-specific ribosomal protein mL46 family.</text>
</comment>
<gene>
    <name evidence="9" type="ORF">THASP1DRAFT_28564</name>
</gene>
<evidence type="ECO:0000256" key="4">
    <source>
        <dbReference type="ARBA" id="ARBA00022980"/>
    </source>
</evidence>
<dbReference type="GO" id="GO:0005743">
    <property type="term" value="C:mitochondrial inner membrane"/>
    <property type="evidence" value="ECO:0007669"/>
    <property type="project" value="UniProtKB-ARBA"/>
</dbReference>
<evidence type="ECO:0000256" key="5">
    <source>
        <dbReference type="ARBA" id="ARBA00023128"/>
    </source>
</evidence>
<dbReference type="SUPFAM" id="SSF55811">
    <property type="entry name" value="Nudix"/>
    <property type="match status" value="1"/>
</dbReference>
<evidence type="ECO:0000256" key="6">
    <source>
        <dbReference type="ARBA" id="ARBA00023274"/>
    </source>
</evidence>
<keyword evidence="4" id="KW-0689">Ribosomal protein</keyword>
<dbReference type="PANTHER" id="PTHR13124">
    <property type="entry name" value="39S RIBOSOMAL PROTEIN L46, MITOCHONDRIAL PRECURSOR-RELATED"/>
    <property type="match status" value="1"/>
</dbReference>
<organism evidence="9 10">
    <name type="scientific">Thamnocephalis sphaerospora</name>
    <dbReference type="NCBI Taxonomy" id="78915"/>
    <lineage>
        <taxon>Eukaryota</taxon>
        <taxon>Fungi</taxon>
        <taxon>Fungi incertae sedis</taxon>
        <taxon>Zoopagomycota</taxon>
        <taxon>Zoopagomycotina</taxon>
        <taxon>Zoopagomycetes</taxon>
        <taxon>Zoopagales</taxon>
        <taxon>Sigmoideomycetaceae</taxon>
        <taxon>Thamnocephalis</taxon>
    </lineage>
</organism>
<dbReference type="Proteomes" id="UP000271241">
    <property type="component" value="Unassembled WGS sequence"/>
</dbReference>
<evidence type="ECO:0000256" key="1">
    <source>
        <dbReference type="ARBA" id="ARBA00004173"/>
    </source>
</evidence>
<name>A0A4P9XW61_9FUNG</name>
<reference evidence="10" key="1">
    <citation type="journal article" date="2018" name="Nat. Microbiol.">
        <title>Leveraging single-cell genomics to expand the fungal tree of life.</title>
        <authorList>
            <person name="Ahrendt S.R."/>
            <person name="Quandt C.A."/>
            <person name="Ciobanu D."/>
            <person name="Clum A."/>
            <person name="Salamov A."/>
            <person name="Andreopoulos B."/>
            <person name="Cheng J.F."/>
            <person name="Woyke T."/>
            <person name="Pelin A."/>
            <person name="Henrissat B."/>
            <person name="Reynolds N.K."/>
            <person name="Benny G.L."/>
            <person name="Smith M.E."/>
            <person name="James T.Y."/>
            <person name="Grigoriev I.V."/>
        </authorList>
    </citation>
    <scope>NUCLEOTIDE SEQUENCE [LARGE SCALE GENOMIC DNA]</scope>
    <source>
        <strain evidence="10">RSA 1356</strain>
    </source>
</reference>
<dbReference type="InterPro" id="IPR021757">
    <property type="entry name" value="Ribosomal_mL46_N"/>
</dbReference>
<comment type="subcellular location">
    <subcellularLocation>
        <location evidence="1">Mitochondrion</location>
    </subcellularLocation>
</comment>
<dbReference type="GO" id="GO:0005762">
    <property type="term" value="C:mitochondrial large ribosomal subunit"/>
    <property type="evidence" value="ECO:0007669"/>
    <property type="project" value="TreeGrafter"/>
</dbReference>
<evidence type="ECO:0000256" key="7">
    <source>
        <dbReference type="ARBA" id="ARBA00035190"/>
    </source>
</evidence>
<dbReference type="Gene3D" id="3.90.79.10">
    <property type="entry name" value="Nucleoside Triphosphate Pyrophosphohydrolase"/>
    <property type="match status" value="1"/>
</dbReference>
<dbReference type="InterPro" id="IPR015797">
    <property type="entry name" value="NUDIX_hydrolase-like_dom_sf"/>
</dbReference>
<dbReference type="OrthoDB" id="414075at2759"/>
<dbReference type="Pfam" id="PF00293">
    <property type="entry name" value="NUDIX"/>
    <property type="match status" value="1"/>
</dbReference>
<evidence type="ECO:0000256" key="2">
    <source>
        <dbReference type="ARBA" id="ARBA00009070"/>
    </source>
</evidence>